<keyword evidence="2" id="KW-0472">Membrane</keyword>
<proteinExistence type="predicted"/>
<dbReference type="AlphaFoldDB" id="F0YGW2"/>
<keyword evidence="4" id="KW-1185">Reference proteome</keyword>
<dbReference type="Proteomes" id="UP000002729">
    <property type="component" value="Unassembled WGS sequence"/>
</dbReference>
<accession>F0YGW2</accession>
<dbReference type="InParanoid" id="F0YGW2"/>
<feature type="compositionally biased region" description="Low complexity" evidence="1">
    <location>
        <begin position="234"/>
        <end position="252"/>
    </location>
</feature>
<feature type="region of interest" description="Disordered" evidence="1">
    <location>
        <begin position="204"/>
        <end position="262"/>
    </location>
</feature>
<gene>
    <name evidence="3" type="ORF">AURANDRAFT_66308</name>
</gene>
<dbReference type="RefSeq" id="XP_009039690.1">
    <property type="nucleotide sequence ID" value="XM_009041442.1"/>
</dbReference>
<dbReference type="GeneID" id="20225738"/>
<reference evidence="3 4" key="1">
    <citation type="journal article" date="2011" name="Proc. Natl. Acad. Sci. U.S.A.">
        <title>Niche of harmful alga Aureococcus anophagefferens revealed through ecogenomics.</title>
        <authorList>
            <person name="Gobler C.J."/>
            <person name="Berry D.L."/>
            <person name="Dyhrman S.T."/>
            <person name="Wilhelm S.W."/>
            <person name="Salamov A."/>
            <person name="Lobanov A.V."/>
            <person name="Zhang Y."/>
            <person name="Collier J.L."/>
            <person name="Wurch L.L."/>
            <person name="Kustka A.B."/>
            <person name="Dill B.D."/>
            <person name="Shah M."/>
            <person name="VerBerkmoes N.C."/>
            <person name="Kuo A."/>
            <person name="Terry A."/>
            <person name="Pangilinan J."/>
            <person name="Lindquist E.A."/>
            <person name="Lucas S."/>
            <person name="Paulsen I.T."/>
            <person name="Hattenrath-Lehmann T.K."/>
            <person name="Talmage S.C."/>
            <person name="Walker E.A."/>
            <person name="Koch F."/>
            <person name="Burson A.M."/>
            <person name="Marcoval M.A."/>
            <person name="Tang Y.Z."/>
            <person name="Lecleir G.R."/>
            <person name="Coyne K.J."/>
            <person name="Berg G.M."/>
            <person name="Bertrand E.M."/>
            <person name="Saito M.A."/>
            <person name="Gladyshev V.N."/>
            <person name="Grigoriev I.V."/>
        </authorList>
    </citation>
    <scope>NUCLEOTIDE SEQUENCE [LARGE SCALE GENOMIC DNA]</scope>
    <source>
        <strain evidence="4">CCMP 1984</strain>
    </source>
</reference>
<feature type="transmembrane region" description="Helical" evidence="2">
    <location>
        <begin position="22"/>
        <end position="45"/>
    </location>
</feature>
<evidence type="ECO:0000256" key="1">
    <source>
        <dbReference type="SAM" id="MobiDB-lite"/>
    </source>
</evidence>
<dbReference type="EMBL" id="GL833140">
    <property type="protein sequence ID" value="EGB05559.1"/>
    <property type="molecule type" value="Genomic_DNA"/>
</dbReference>
<protein>
    <submittedName>
        <fullName evidence="3">Uncharacterized protein</fullName>
    </submittedName>
</protein>
<keyword evidence="2" id="KW-0812">Transmembrane</keyword>
<keyword evidence="2" id="KW-1133">Transmembrane helix</keyword>
<name>F0YGW2_AURAN</name>
<evidence type="ECO:0000313" key="4">
    <source>
        <dbReference type="Proteomes" id="UP000002729"/>
    </source>
</evidence>
<evidence type="ECO:0000256" key="2">
    <source>
        <dbReference type="SAM" id="Phobius"/>
    </source>
</evidence>
<dbReference type="KEGG" id="aaf:AURANDRAFT_66308"/>
<organism evidence="4">
    <name type="scientific">Aureococcus anophagefferens</name>
    <name type="common">Harmful bloom alga</name>
    <dbReference type="NCBI Taxonomy" id="44056"/>
    <lineage>
        <taxon>Eukaryota</taxon>
        <taxon>Sar</taxon>
        <taxon>Stramenopiles</taxon>
        <taxon>Ochrophyta</taxon>
        <taxon>Pelagophyceae</taxon>
        <taxon>Pelagomonadales</taxon>
        <taxon>Pelagomonadaceae</taxon>
        <taxon>Aureococcus</taxon>
    </lineage>
</organism>
<evidence type="ECO:0000313" key="3">
    <source>
        <dbReference type="EMBL" id="EGB05559.1"/>
    </source>
</evidence>
<feature type="compositionally biased region" description="Basic residues" evidence="1">
    <location>
        <begin position="213"/>
        <end position="233"/>
    </location>
</feature>
<sequence length="275" mass="30632">MEAACYPVAIVSNALTRRYRSLLFVALAVAYAAVLNVTVLMPSFLVTNVSLIGIDDIGIERLELRGFSENALILSGEYTLHVQMPATTAYDDLRLNFRYVVPGTPDVAALGDFSIPPFHILPGGESVNVVLDHFLYEYDPKALRRFYDYTQSPAYGAIVMLFDADVHGVMKPGLPITYHLNMAYRLKALVRVLKDWPVAHVTRASSRTVATPRPHRFAERHRSKTRCTGRHSRPQASSMPQQQRAPAQQPPGRTTPSRAPWLRKMGVGVAFARIS</sequence>